<comment type="caution">
    <text evidence="2">The sequence shown here is derived from an EMBL/GenBank/DDBJ whole genome shotgun (WGS) entry which is preliminary data.</text>
</comment>
<feature type="domain" description="AB hydrolase-1" evidence="1">
    <location>
        <begin position="55"/>
        <end position="179"/>
    </location>
</feature>
<proteinExistence type="predicted"/>
<accession>A0A8T2UTI8</accession>
<dbReference type="PANTHER" id="PTHR43139:SF59">
    <property type="entry name" value="ALPHA_BETA-HYDROLASES SUPERFAMILY PROTEIN"/>
    <property type="match status" value="1"/>
</dbReference>
<gene>
    <name evidence="2" type="ORF">KP509_05G032800</name>
</gene>
<keyword evidence="3" id="KW-1185">Reference proteome</keyword>
<dbReference type="OMA" id="QFNTHIL"/>
<dbReference type="Gene3D" id="3.40.50.1820">
    <property type="entry name" value="alpha/beta hydrolase"/>
    <property type="match status" value="1"/>
</dbReference>
<dbReference type="PANTHER" id="PTHR43139">
    <property type="entry name" value="SI:DKEY-122A22.2"/>
    <property type="match status" value="1"/>
</dbReference>
<evidence type="ECO:0000259" key="1">
    <source>
        <dbReference type="Pfam" id="PF00561"/>
    </source>
</evidence>
<reference evidence="2" key="1">
    <citation type="submission" date="2021-08" db="EMBL/GenBank/DDBJ databases">
        <title>WGS assembly of Ceratopteris richardii.</title>
        <authorList>
            <person name="Marchant D.B."/>
            <person name="Chen G."/>
            <person name="Jenkins J."/>
            <person name="Shu S."/>
            <person name="Leebens-Mack J."/>
            <person name="Grimwood J."/>
            <person name="Schmutz J."/>
            <person name="Soltis P."/>
            <person name="Soltis D."/>
            <person name="Chen Z.-H."/>
        </authorList>
    </citation>
    <scope>NUCLEOTIDE SEQUENCE</scope>
    <source>
        <strain evidence="2">Whitten #5841</strain>
        <tissue evidence="2">Leaf</tissue>
    </source>
</reference>
<protein>
    <recommendedName>
        <fullName evidence="1">AB hydrolase-1 domain-containing protein</fullName>
    </recommendedName>
</protein>
<dbReference type="InterPro" id="IPR052370">
    <property type="entry name" value="Meta-cleavage_hydrolase"/>
</dbReference>
<dbReference type="Proteomes" id="UP000825935">
    <property type="component" value="Chromosome 5"/>
</dbReference>
<dbReference type="PRINTS" id="PR00111">
    <property type="entry name" value="ABHYDROLASE"/>
</dbReference>
<dbReference type="InterPro" id="IPR000073">
    <property type="entry name" value="AB_hydrolase_1"/>
</dbReference>
<dbReference type="OrthoDB" id="6431331at2759"/>
<evidence type="ECO:0000313" key="2">
    <source>
        <dbReference type="EMBL" id="KAH7436724.1"/>
    </source>
</evidence>
<organism evidence="2 3">
    <name type="scientific">Ceratopteris richardii</name>
    <name type="common">Triangle waterfern</name>
    <dbReference type="NCBI Taxonomy" id="49495"/>
    <lineage>
        <taxon>Eukaryota</taxon>
        <taxon>Viridiplantae</taxon>
        <taxon>Streptophyta</taxon>
        <taxon>Embryophyta</taxon>
        <taxon>Tracheophyta</taxon>
        <taxon>Polypodiopsida</taxon>
        <taxon>Polypodiidae</taxon>
        <taxon>Polypodiales</taxon>
        <taxon>Pteridineae</taxon>
        <taxon>Pteridaceae</taxon>
        <taxon>Parkerioideae</taxon>
        <taxon>Ceratopteris</taxon>
    </lineage>
</organism>
<dbReference type="Pfam" id="PF00561">
    <property type="entry name" value="Abhydrolase_1"/>
    <property type="match status" value="1"/>
</dbReference>
<sequence>MAFPCTWLSLVRWREWLLALGFRRRGLRQRILQADPQTTVACWCMPPDLEDPRKPALLLIHGFGGSSTLQWAKQIRPLQKQFRLFLPDLVFFGKSFTVSQHRSEIFQAEMIASAMEFMGVKSYSVLGISYGGFVAFQLAHIFQERVEKVIIVSSGICMSPRDVEELLARGNVQKVPDLFVPETRAALKNLIKMSFLKPPPLLFSFILDDVIQNMCGTCRKELTELLDALQKRQGEGALPTLPQKVLIIWGDQDGIFPLHLAHQLKRHLGENASLAVIKNASHAVQLEKPVEFTKIVLKFLLHGSV</sequence>
<dbReference type="InterPro" id="IPR029058">
    <property type="entry name" value="AB_hydrolase_fold"/>
</dbReference>
<dbReference type="SUPFAM" id="SSF53474">
    <property type="entry name" value="alpha/beta-Hydrolases"/>
    <property type="match status" value="1"/>
</dbReference>
<dbReference type="EMBL" id="CM035410">
    <property type="protein sequence ID" value="KAH7436724.1"/>
    <property type="molecule type" value="Genomic_DNA"/>
</dbReference>
<evidence type="ECO:0000313" key="3">
    <source>
        <dbReference type="Proteomes" id="UP000825935"/>
    </source>
</evidence>
<dbReference type="AlphaFoldDB" id="A0A8T2UTI8"/>
<name>A0A8T2UTI8_CERRI</name>